<evidence type="ECO:0000313" key="1">
    <source>
        <dbReference type="EMBL" id="GIY17757.1"/>
    </source>
</evidence>
<reference evidence="1 2" key="1">
    <citation type="submission" date="2021-06" db="EMBL/GenBank/DDBJ databases">
        <title>Caerostris darwini draft genome.</title>
        <authorList>
            <person name="Kono N."/>
            <person name="Arakawa K."/>
        </authorList>
    </citation>
    <scope>NUCLEOTIDE SEQUENCE [LARGE SCALE GENOMIC DNA]</scope>
</reference>
<gene>
    <name evidence="1" type="ORF">CDAR_187731</name>
</gene>
<comment type="caution">
    <text evidence="1">The sequence shown here is derived from an EMBL/GenBank/DDBJ whole genome shotgun (WGS) entry which is preliminary data.</text>
</comment>
<proteinExistence type="predicted"/>
<accession>A0AAV4RCC6</accession>
<organism evidence="1 2">
    <name type="scientific">Caerostris darwini</name>
    <dbReference type="NCBI Taxonomy" id="1538125"/>
    <lineage>
        <taxon>Eukaryota</taxon>
        <taxon>Metazoa</taxon>
        <taxon>Ecdysozoa</taxon>
        <taxon>Arthropoda</taxon>
        <taxon>Chelicerata</taxon>
        <taxon>Arachnida</taxon>
        <taxon>Araneae</taxon>
        <taxon>Araneomorphae</taxon>
        <taxon>Entelegynae</taxon>
        <taxon>Araneoidea</taxon>
        <taxon>Araneidae</taxon>
        <taxon>Caerostris</taxon>
    </lineage>
</organism>
<dbReference type="AlphaFoldDB" id="A0AAV4RCC6"/>
<sequence>MISLSSHRKPSSGSCCEEDGSLLKTEKANSFAANANTSQELPIVFKETPQLSYLQQLKNRHILQKKSSNYFIAGNLLCCLPSRIGGQGAEKQVKRKSRCCQHKRNRSLGSTEQCETHQKMCFTPSSLYGAQSLEAIP</sequence>
<name>A0AAV4RCC6_9ARAC</name>
<dbReference type="EMBL" id="BPLQ01005831">
    <property type="protein sequence ID" value="GIY17757.1"/>
    <property type="molecule type" value="Genomic_DNA"/>
</dbReference>
<protein>
    <submittedName>
        <fullName evidence="1">Uncharacterized protein</fullName>
    </submittedName>
</protein>
<dbReference type="Proteomes" id="UP001054837">
    <property type="component" value="Unassembled WGS sequence"/>
</dbReference>
<keyword evidence="2" id="KW-1185">Reference proteome</keyword>
<evidence type="ECO:0000313" key="2">
    <source>
        <dbReference type="Proteomes" id="UP001054837"/>
    </source>
</evidence>